<protein>
    <submittedName>
        <fullName evidence="7">Dimethylglycine dehydrogenase</fullName>
    </submittedName>
</protein>
<dbReference type="PROSITE" id="PS51257">
    <property type="entry name" value="PROKAR_LIPOPROTEIN"/>
    <property type="match status" value="1"/>
</dbReference>
<evidence type="ECO:0000256" key="2">
    <source>
        <dbReference type="ARBA" id="ARBA00023002"/>
    </source>
</evidence>
<dbReference type="Gene3D" id="3.50.50.60">
    <property type="entry name" value="FAD/NAD(P)-binding domain"/>
    <property type="match status" value="1"/>
</dbReference>
<dbReference type="GO" id="GO:0016491">
    <property type="term" value="F:oxidoreductase activity"/>
    <property type="evidence" value="ECO:0007669"/>
    <property type="project" value="UniProtKB-KW"/>
</dbReference>
<feature type="domain" description="FAD dependent oxidoreductase central" evidence="6">
    <location>
        <begin position="371"/>
        <end position="424"/>
    </location>
</feature>
<evidence type="ECO:0000259" key="5">
    <source>
        <dbReference type="Pfam" id="PF08669"/>
    </source>
</evidence>
<reference evidence="7 8" key="1">
    <citation type="submission" date="2018-07" db="EMBL/GenBank/DDBJ databases">
        <title>Genomic Encyclopedia of Type Strains, Phase III (KMG-III): the genomes of soil and plant-associated and newly described type strains.</title>
        <authorList>
            <person name="Whitman W."/>
        </authorList>
    </citation>
    <scope>NUCLEOTIDE SEQUENCE [LARGE SCALE GENOMIC DNA]</scope>
    <source>
        <strain evidence="7 8">31-25a</strain>
    </source>
</reference>
<keyword evidence="8" id="KW-1185">Reference proteome</keyword>
<dbReference type="PANTHER" id="PTHR43757">
    <property type="entry name" value="AMINOMETHYLTRANSFERASE"/>
    <property type="match status" value="1"/>
</dbReference>
<dbReference type="Gene3D" id="3.30.9.10">
    <property type="entry name" value="D-Amino Acid Oxidase, subunit A, domain 2"/>
    <property type="match status" value="1"/>
</dbReference>
<accession>A0A368Z184</accession>
<name>A0A368Z184_9HYPH</name>
<dbReference type="AlphaFoldDB" id="A0A368Z184"/>
<dbReference type="InterPro" id="IPR006222">
    <property type="entry name" value="GCVT_N"/>
</dbReference>
<dbReference type="InterPro" id="IPR032503">
    <property type="entry name" value="FAO_M"/>
</dbReference>
<dbReference type="InterPro" id="IPR006076">
    <property type="entry name" value="FAD-dep_OxRdtase"/>
</dbReference>
<dbReference type="RefSeq" id="WP_114428726.1">
    <property type="nucleotide sequence ID" value="NZ_QPJM01000002.1"/>
</dbReference>
<dbReference type="PANTHER" id="PTHR43757:SF2">
    <property type="entry name" value="AMINOMETHYLTRANSFERASE, MITOCHONDRIAL"/>
    <property type="match status" value="1"/>
</dbReference>
<dbReference type="Gene3D" id="3.30.1360.120">
    <property type="entry name" value="Probable tRNA modification gtpase trme, domain 1"/>
    <property type="match status" value="1"/>
</dbReference>
<comment type="caution">
    <text evidence="7">The sequence shown here is derived from an EMBL/GenBank/DDBJ whole genome shotgun (WGS) entry which is preliminary data.</text>
</comment>
<keyword evidence="2" id="KW-0560">Oxidoreductase</keyword>
<dbReference type="InterPro" id="IPR013977">
    <property type="entry name" value="GcvT_C"/>
</dbReference>
<evidence type="ECO:0000259" key="3">
    <source>
        <dbReference type="Pfam" id="PF01266"/>
    </source>
</evidence>
<evidence type="ECO:0000259" key="4">
    <source>
        <dbReference type="Pfam" id="PF01571"/>
    </source>
</evidence>
<organism evidence="7 8">
    <name type="scientific">Phyllobacterium bourgognense</name>
    <dbReference type="NCBI Taxonomy" id="314236"/>
    <lineage>
        <taxon>Bacteria</taxon>
        <taxon>Pseudomonadati</taxon>
        <taxon>Pseudomonadota</taxon>
        <taxon>Alphaproteobacteria</taxon>
        <taxon>Hyphomicrobiales</taxon>
        <taxon>Phyllobacteriaceae</taxon>
        <taxon>Phyllobacterium</taxon>
    </lineage>
</organism>
<dbReference type="SUPFAM" id="SSF103025">
    <property type="entry name" value="Folate-binding domain"/>
    <property type="match status" value="1"/>
</dbReference>
<dbReference type="SUPFAM" id="SSF51905">
    <property type="entry name" value="FAD/NAD(P)-binding domain"/>
    <property type="match status" value="1"/>
</dbReference>
<dbReference type="EMBL" id="QPJM01000002">
    <property type="protein sequence ID" value="RCW86215.1"/>
    <property type="molecule type" value="Genomic_DNA"/>
</dbReference>
<dbReference type="Gene3D" id="3.30.70.1400">
    <property type="entry name" value="Aminomethyltransferase beta-barrel domains"/>
    <property type="match status" value="1"/>
</dbReference>
<feature type="domain" description="GCVT N-terminal" evidence="4">
    <location>
        <begin position="427"/>
        <end position="703"/>
    </location>
</feature>
<dbReference type="SUPFAM" id="SSF54373">
    <property type="entry name" value="FAD-linked reductases, C-terminal domain"/>
    <property type="match status" value="1"/>
</dbReference>
<dbReference type="Pfam" id="PF08669">
    <property type="entry name" value="GCV_T_C"/>
    <property type="match status" value="1"/>
</dbReference>
<dbReference type="Gene3D" id="2.40.30.110">
    <property type="entry name" value="Aminomethyltransferase beta-barrel domains"/>
    <property type="match status" value="1"/>
</dbReference>
<dbReference type="InterPro" id="IPR029043">
    <property type="entry name" value="GcvT/YgfZ_C"/>
</dbReference>
<evidence type="ECO:0000313" key="8">
    <source>
        <dbReference type="Proteomes" id="UP000253324"/>
    </source>
</evidence>
<gene>
    <name evidence="7" type="ORF">C7476_102195</name>
</gene>
<evidence type="ECO:0000313" key="7">
    <source>
        <dbReference type="EMBL" id="RCW86215.1"/>
    </source>
</evidence>
<dbReference type="Pfam" id="PF16350">
    <property type="entry name" value="FAO_M"/>
    <property type="match status" value="1"/>
</dbReference>
<dbReference type="InterPro" id="IPR027266">
    <property type="entry name" value="TrmE/GcvT-like"/>
</dbReference>
<dbReference type="InterPro" id="IPR036188">
    <property type="entry name" value="FAD/NAD-bd_sf"/>
</dbReference>
<dbReference type="InterPro" id="IPR028896">
    <property type="entry name" value="GcvT/YgfZ/DmdA"/>
</dbReference>
<dbReference type="Pfam" id="PF01571">
    <property type="entry name" value="GCV_T"/>
    <property type="match status" value="1"/>
</dbReference>
<dbReference type="OrthoDB" id="9804379at2"/>
<dbReference type="Proteomes" id="UP000253324">
    <property type="component" value="Unassembled WGS sequence"/>
</dbReference>
<feature type="domain" description="Aminomethyltransferase C-terminal" evidence="5">
    <location>
        <begin position="789"/>
        <end position="850"/>
    </location>
</feature>
<proteinExistence type="inferred from homology"/>
<dbReference type="Pfam" id="PF01266">
    <property type="entry name" value="DAO"/>
    <property type="match status" value="1"/>
</dbReference>
<sequence length="858" mass="94930">MKSHVKAVVIGGGVVGCSVLYHLARAGWKDVMLIERSELTSGSSWHAAGGFHTLNGDPNVAKLQAYTVSLYKEIEELSEQSCGLHLTGGVMMADSQERMDFLRLAHARGRYLGMDTELITPSEAKAMFPLMDETNFVGAMWDPVEGHLDPSGTTHAYAKAARKLGAEITLRNRVVELTQETDGTWNVVTEQGTVKAEHVVNCGGLWAREVGRMVGLELPVLAMEHMYLLTEDVPEVMEFNKSTGRELIGVMDFKGEIYTRQERNGILLGTYEKAAKPWSPVNTPWDFGHELLAPDIDRIAPSLEVGFKHFPGIEKAGIKQIINGPFTFAPDGNPLVGPVPGLTNYWTACAVMAGFSQGGGVGLALSNWMVHGEPGFDVWGMDVARFGEWATLRYTNAKVRENYSRRFSIRFPNEELPAARPQQTTPLYDTMVAQNAVMGDSWGLETPLWFAPKGTEARDIVSYHRSNDFEHVGNEVRATRTTVGVTEIANFAKYEVTGAGAEAFLSHLMTNTMPKTGRLVLTPMLNEEGKLIGDFTIAKAADDRFLIWGSSAAQRYHMRWFQKQQPRDGSVRIHRFDQTLVGLAIAGPRARDLLAKLVDEDVSNAAFRFMDFREMAVGGAPCKVNRISYTGDLGYEIWMEPAYQRLVYKAIKDAGAEYNIVDFGMRALLAMRLEKNFPTWFRELRPIYGPYEGSMDRFIKLSKNEFIGRELAAKEKAEFDAGTSTKLRRVSFLIDVPHGEGAADVMGDEPIWAKTSKDYGTVQAGHGVGAPRFDATGEIVSHEGDKGAVQGEWRVVGWVTSGGYAHYVGQSMAQGYVPAELARSERQGLFEVEILGVRRAARINLEPPFDPSGEKMRG</sequence>
<evidence type="ECO:0000259" key="6">
    <source>
        <dbReference type="Pfam" id="PF16350"/>
    </source>
</evidence>
<evidence type="ECO:0000256" key="1">
    <source>
        <dbReference type="ARBA" id="ARBA00008609"/>
    </source>
</evidence>
<dbReference type="SUPFAM" id="SSF101790">
    <property type="entry name" value="Aminomethyltransferase beta-barrel domain"/>
    <property type="match status" value="1"/>
</dbReference>
<feature type="domain" description="FAD dependent oxidoreductase" evidence="3">
    <location>
        <begin position="7"/>
        <end position="367"/>
    </location>
</feature>
<comment type="similarity">
    <text evidence="1">Belongs to the GcvT family.</text>
</comment>